<accession>A0A8H9J0B1</accession>
<comment type="caution">
    <text evidence="1">The sequence shown here is derived from an EMBL/GenBank/DDBJ whole genome shotgun (WGS) entry which is preliminary data.</text>
</comment>
<gene>
    <name evidence="1" type="ORF">GCM10017566_69280</name>
</gene>
<dbReference type="Proteomes" id="UP000658656">
    <property type="component" value="Unassembled WGS sequence"/>
</dbReference>
<dbReference type="AlphaFoldDB" id="A0A8H9J0B1"/>
<sequence length="106" mass="11083">MGIAAGRAAGTGEACCRRRGWDRRSLLPEARVGIAAGRAAGTGAGCHARGWDERRLLPGRDWGNLPGGWWDPGPVELLPGTRGWRSLPLGGRASTVEIAAGWAAGR</sequence>
<dbReference type="EMBL" id="BNAV01000018">
    <property type="protein sequence ID" value="GHF85366.1"/>
    <property type="molecule type" value="Genomic_DNA"/>
</dbReference>
<proteinExistence type="predicted"/>
<keyword evidence="2" id="KW-1185">Reference proteome</keyword>
<name>A0A8H9J0B1_9PSEU</name>
<evidence type="ECO:0000313" key="1">
    <source>
        <dbReference type="EMBL" id="GHF85366.1"/>
    </source>
</evidence>
<reference evidence="1" key="2">
    <citation type="submission" date="2020-09" db="EMBL/GenBank/DDBJ databases">
        <authorList>
            <person name="Sun Q."/>
            <person name="Zhou Y."/>
        </authorList>
    </citation>
    <scope>NUCLEOTIDE SEQUENCE</scope>
    <source>
        <strain evidence="1">CGMCC 4.7679</strain>
    </source>
</reference>
<evidence type="ECO:0000313" key="2">
    <source>
        <dbReference type="Proteomes" id="UP000658656"/>
    </source>
</evidence>
<reference evidence="1" key="1">
    <citation type="journal article" date="2014" name="Int. J. Syst. Evol. Microbiol.">
        <title>Complete genome sequence of Corynebacterium casei LMG S-19264T (=DSM 44701T), isolated from a smear-ripened cheese.</title>
        <authorList>
            <consortium name="US DOE Joint Genome Institute (JGI-PGF)"/>
            <person name="Walter F."/>
            <person name="Albersmeier A."/>
            <person name="Kalinowski J."/>
            <person name="Ruckert C."/>
        </authorList>
    </citation>
    <scope>NUCLEOTIDE SEQUENCE</scope>
    <source>
        <strain evidence="1">CGMCC 4.7679</strain>
    </source>
</reference>
<organism evidence="1 2">
    <name type="scientific">Amycolatopsis bartoniae</name>
    <dbReference type="NCBI Taxonomy" id="941986"/>
    <lineage>
        <taxon>Bacteria</taxon>
        <taxon>Bacillati</taxon>
        <taxon>Actinomycetota</taxon>
        <taxon>Actinomycetes</taxon>
        <taxon>Pseudonocardiales</taxon>
        <taxon>Pseudonocardiaceae</taxon>
        <taxon>Amycolatopsis</taxon>
    </lineage>
</organism>
<protein>
    <submittedName>
        <fullName evidence="1">Uncharacterized protein</fullName>
    </submittedName>
</protein>